<feature type="transmembrane region" description="Helical" evidence="7">
    <location>
        <begin position="140"/>
        <end position="159"/>
    </location>
</feature>
<dbReference type="GO" id="GO:0016740">
    <property type="term" value="F:transferase activity"/>
    <property type="evidence" value="ECO:0007669"/>
    <property type="project" value="UniProtKB-KW"/>
</dbReference>
<dbReference type="InterPro" id="IPR000715">
    <property type="entry name" value="Glycosyl_transferase_4"/>
</dbReference>
<feature type="transmembrane region" description="Helical" evidence="7">
    <location>
        <begin position="75"/>
        <end position="92"/>
    </location>
</feature>
<keyword evidence="3 7" id="KW-0808">Transferase</keyword>
<dbReference type="InterPro" id="IPR003524">
    <property type="entry name" value="PNAcMuramoyl-5peptid_Trfase"/>
</dbReference>
<dbReference type="EMBL" id="JAFBDT010000001">
    <property type="protein sequence ID" value="MBM7560497.1"/>
    <property type="molecule type" value="Genomic_DNA"/>
</dbReference>
<proteinExistence type="inferred from homology"/>
<keyword evidence="7" id="KW-0961">Cell wall biogenesis/degradation</keyword>
<organism evidence="9 10">
    <name type="scientific">Fusibacter tunisiensis</name>
    <dbReference type="NCBI Taxonomy" id="1008308"/>
    <lineage>
        <taxon>Bacteria</taxon>
        <taxon>Bacillati</taxon>
        <taxon>Bacillota</taxon>
        <taxon>Clostridia</taxon>
        <taxon>Eubacteriales</taxon>
        <taxon>Eubacteriales Family XII. Incertae Sedis</taxon>
        <taxon>Fusibacter</taxon>
    </lineage>
</organism>
<keyword evidence="4 7" id="KW-0812">Transmembrane</keyword>
<feature type="transmembrane region" description="Helical" evidence="7">
    <location>
        <begin position="246"/>
        <end position="268"/>
    </location>
</feature>
<feature type="transmembrane region" description="Helical" evidence="7">
    <location>
        <begin position="295"/>
        <end position="314"/>
    </location>
</feature>
<dbReference type="Pfam" id="PF00953">
    <property type="entry name" value="Glycos_transf_4"/>
    <property type="match status" value="1"/>
</dbReference>
<keyword evidence="7" id="KW-0131">Cell cycle</keyword>
<keyword evidence="7" id="KW-0573">Peptidoglycan synthesis</keyword>
<name>A0ABS2MM67_9FIRM</name>
<accession>A0ABS2MM67</accession>
<dbReference type="HAMAP" id="MF_00038">
    <property type="entry name" value="MraY"/>
    <property type="match status" value="1"/>
</dbReference>
<keyword evidence="6 7" id="KW-0472">Membrane</keyword>
<dbReference type="InterPro" id="IPR018480">
    <property type="entry name" value="PNAcMuramoyl-5peptid_Trfase_CS"/>
</dbReference>
<dbReference type="Pfam" id="PF10555">
    <property type="entry name" value="MraY_sig1"/>
    <property type="match status" value="1"/>
</dbReference>
<comment type="similarity">
    <text evidence="2 7">Belongs to the glycosyltransferase 4 family. MraY subfamily.</text>
</comment>
<reference evidence="9 10" key="1">
    <citation type="submission" date="2021-01" db="EMBL/GenBank/DDBJ databases">
        <title>Genomic Encyclopedia of Type Strains, Phase IV (KMG-IV): sequencing the most valuable type-strain genomes for metagenomic binning, comparative biology and taxonomic classification.</title>
        <authorList>
            <person name="Goeker M."/>
        </authorList>
    </citation>
    <scope>NUCLEOTIDE SEQUENCE [LARGE SCALE GENOMIC DNA]</scope>
    <source>
        <strain evidence="9 10">DSM 24436</strain>
    </source>
</reference>
<feature type="transmembrane region" description="Helical" evidence="7">
    <location>
        <begin position="47"/>
        <end position="69"/>
    </location>
</feature>
<evidence type="ECO:0000256" key="6">
    <source>
        <dbReference type="ARBA" id="ARBA00023136"/>
    </source>
</evidence>
<dbReference type="RefSeq" id="WP_204660982.1">
    <property type="nucleotide sequence ID" value="NZ_JAFBDT010000001.1"/>
</dbReference>
<evidence type="ECO:0000256" key="3">
    <source>
        <dbReference type="ARBA" id="ARBA00022679"/>
    </source>
</evidence>
<gene>
    <name evidence="7" type="primary">mraY</name>
    <name evidence="9" type="ORF">JOC49_000006</name>
</gene>
<comment type="caution">
    <text evidence="9">The sequence shown here is derived from an EMBL/GenBank/DDBJ whole genome shotgun (WGS) entry which is preliminary data.</text>
</comment>
<dbReference type="EC" id="2.7.8.13" evidence="7 8"/>
<keyword evidence="7" id="KW-1003">Cell membrane</keyword>
<dbReference type="PANTHER" id="PTHR22926">
    <property type="entry name" value="PHOSPHO-N-ACETYLMURAMOYL-PENTAPEPTIDE-TRANSFERASE"/>
    <property type="match status" value="1"/>
</dbReference>
<feature type="transmembrane region" description="Helical" evidence="7">
    <location>
        <begin position="220"/>
        <end position="240"/>
    </location>
</feature>
<comment type="pathway">
    <text evidence="7">Cell wall biogenesis; peptidoglycan biosynthesis.</text>
</comment>
<comment type="subcellular location">
    <subcellularLocation>
        <location evidence="7">Cell membrane</location>
        <topology evidence="7">Multi-pass membrane protein</topology>
    </subcellularLocation>
    <subcellularLocation>
        <location evidence="1">Membrane</location>
        <topology evidence="1">Multi-pass membrane protein</topology>
    </subcellularLocation>
</comment>
<keyword evidence="5 7" id="KW-1133">Transmembrane helix</keyword>
<comment type="cofactor">
    <cofactor evidence="7">
        <name>Mg(2+)</name>
        <dbReference type="ChEBI" id="CHEBI:18420"/>
    </cofactor>
</comment>
<keyword evidence="7" id="KW-0479">Metal-binding</keyword>
<comment type="function">
    <text evidence="7">Catalyzes the initial step of the lipid cycle reactions in the biosynthesis of the cell wall peptidoglycan: transfers peptidoglycan precursor phospho-MurNAc-pentapeptide from UDP-MurNAc-pentapeptide onto the lipid carrier undecaprenyl phosphate, yielding undecaprenyl-pyrophosphoryl-MurNAc-pentapeptide, known as lipid I.</text>
</comment>
<evidence type="ECO:0000256" key="5">
    <source>
        <dbReference type="ARBA" id="ARBA00022989"/>
    </source>
</evidence>
<dbReference type="PANTHER" id="PTHR22926:SF5">
    <property type="entry name" value="PHOSPHO-N-ACETYLMURAMOYL-PENTAPEPTIDE-TRANSFERASE HOMOLOG"/>
    <property type="match status" value="1"/>
</dbReference>
<keyword evidence="7" id="KW-0133">Cell shape</keyword>
<feature type="transmembrane region" description="Helical" evidence="7">
    <location>
        <begin position="195"/>
        <end position="213"/>
    </location>
</feature>
<evidence type="ECO:0000313" key="10">
    <source>
        <dbReference type="Proteomes" id="UP000767854"/>
    </source>
</evidence>
<evidence type="ECO:0000256" key="4">
    <source>
        <dbReference type="ARBA" id="ARBA00022692"/>
    </source>
</evidence>
<sequence>MVDFFLYFGIALLVALFLGPVIIPQLKKMKFGQAIREEGPEAHLSKSGTPTMGGLIFIVAFMTPSLIFLDIENSLVQLLWFSVLGFGAIGFTDDYLKVVKKHNLGLKARQKIVLQLIVGIIISVIAYGNSSETWVPFLDAPVDLGLFFIPFIIFISVGFNNAVNLTDGIDGLAASVTSVVALFFASVSFEMGQFQLAAINLSMVGALVGYLKFNWYPARVFMGDTGSLALGGYVVGMAIVLKMPLILVLTGIVYVLETLSVMIQVVVYKRTGKRVFKMSPIHHHFELSGWHEKKVVYVFTGITFVGSLVGYVILL</sequence>
<keyword evidence="7" id="KW-0132">Cell division</keyword>
<evidence type="ECO:0000256" key="8">
    <source>
        <dbReference type="NCBIfam" id="TIGR00445"/>
    </source>
</evidence>
<feature type="transmembrane region" description="Helical" evidence="7">
    <location>
        <begin position="112"/>
        <end position="128"/>
    </location>
</feature>
<dbReference type="NCBIfam" id="TIGR00445">
    <property type="entry name" value="mraY"/>
    <property type="match status" value="1"/>
</dbReference>
<dbReference type="PROSITE" id="PS01348">
    <property type="entry name" value="MRAY_2"/>
    <property type="match status" value="1"/>
</dbReference>
<keyword evidence="7" id="KW-0460">Magnesium</keyword>
<evidence type="ECO:0000313" key="9">
    <source>
        <dbReference type="EMBL" id="MBM7560497.1"/>
    </source>
</evidence>
<comment type="catalytic activity">
    <reaction evidence="7">
        <text>UDP-N-acetyl-alpha-D-muramoyl-L-alanyl-gamma-D-glutamyl-meso-2,6-diaminopimeloyl-D-alanyl-D-alanine + di-trans,octa-cis-undecaprenyl phosphate = di-trans,octa-cis-undecaprenyl diphospho-N-acetyl-alpha-D-muramoyl-L-alanyl-D-glutamyl-meso-2,6-diaminopimeloyl-D-alanyl-D-alanine + UMP</text>
        <dbReference type="Rhea" id="RHEA:28386"/>
        <dbReference type="ChEBI" id="CHEBI:57865"/>
        <dbReference type="ChEBI" id="CHEBI:60392"/>
        <dbReference type="ChEBI" id="CHEBI:61386"/>
        <dbReference type="ChEBI" id="CHEBI:61387"/>
        <dbReference type="EC" id="2.7.8.13"/>
    </reaction>
</comment>
<dbReference type="PROSITE" id="PS01347">
    <property type="entry name" value="MRAY_1"/>
    <property type="match status" value="1"/>
</dbReference>
<evidence type="ECO:0000256" key="2">
    <source>
        <dbReference type="ARBA" id="ARBA00005583"/>
    </source>
</evidence>
<dbReference type="CDD" id="cd06852">
    <property type="entry name" value="GT_MraY"/>
    <property type="match status" value="1"/>
</dbReference>
<feature type="transmembrane region" description="Helical" evidence="7">
    <location>
        <begin position="171"/>
        <end position="189"/>
    </location>
</feature>
<feature type="transmembrane region" description="Helical" evidence="7">
    <location>
        <begin position="6"/>
        <end position="26"/>
    </location>
</feature>
<keyword evidence="10" id="KW-1185">Reference proteome</keyword>
<protein>
    <recommendedName>
        <fullName evidence="7 8">Phospho-N-acetylmuramoyl-pentapeptide-transferase</fullName>
        <ecNumber evidence="7 8">2.7.8.13</ecNumber>
    </recommendedName>
    <alternativeName>
        <fullName evidence="7">UDP-MurNAc-pentapeptide phosphotransferase</fullName>
    </alternativeName>
</protein>
<evidence type="ECO:0000256" key="7">
    <source>
        <dbReference type="HAMAP-Rule" id="MF_00038"/>
    </source>
</evidence>
<evidence type="ECO:0000256" key="1">
    <source>
        <dbReference type="ARBA" id="ARBA00004141"/>
    </source>
</evidence>
<dbReference type="Proteomes" id="UP000767854">
    <property type="component" value="Unassembled WGS sequence"/>
</dbReference>